<dbReference type="Pfam" id="PF07963">
    <property type="entry name" value="N_methyl"/>
    <property type="match status" value="1"/>
</dbReference>
<evidence type="ECO:0000256" key="2">
    <source>
        <dbReference type="SAM" id="Phobius"/>
    </source>
</evidence>
<comment type="caution">
    <text evidence="3">The sequence shown here is derived from an EMBL/GenBank/DDBJ whole genome shotgun (WGS) entry which is preliminary data.</text>
</comment>
<dbReference type="InterPro" id="IPR013362">
    <property type="entry name" value="Pilus_4_PilV"/>
</dbReference>
<keyword evidence="2" id="KW-0812">Transmembrane</keyword>
<feature type="transmembrane region" description="Helical" evidence="2">
    <location>
        <begin position="70"/>
        <end position="92"/>
    </location>
</feature>
<sequence>MLQPHGLRPVQQRRHAYLQHARQPGQQPTLRGAGGGRPPPGAGQRPDRQHGTIHMSMSAPRQSGFSMLEVLVALIVISLGLLGIAGMQAAAINSTSIARSRSLGAIAAQSMAAAMHANTAYWGALSASGSWSVSASGVISGTPSLSQTVVCSASGTTCTAANIAGYDATQWGSGTISALPGGSGQIACNPASSATPVVCTITVYWLEKSRSVNAASMTAATASQSYQMVVVP</sequence>
<feature type="region of interest" description="Disordered" evidence="1">
    <location>
        <begin position="1"/>
        <end position="51"/>
    </location>
</feature>
<dbReference type="EMBL" id="NHOO01000031">
    <property type="protein sequence ID" value="OVE45629.1"/>
    <property type="molecule type" value="Genomic_DNA"/>
</dbReference>
<dbReference type="Proteomes" id="UP000196342">
    <property type="component" value="Unassembled WGS sequence"/>
</dbReference>
<keyword evidence="2" id="KW-0472">Membrane</keyword>
<keyword evidence="4" id="KW-1185">Reference proteome</keyword>
<dbReference type="NCBIfam" id="TIGR02523">
    <property type="entry name" value="type_IV_pilV"/>
    <property type="match status" value="1"/>
</dbReference>
<dbReference type="NCBIfam" id="TIGR02532">
    <property type="entry name" value="IV_pilin_GFxxxE"/>
    <property type="match status" value="1"/>
</dbReference>
<protein>
    <submittedName>
        <fullName evidence="3">Type IV pilus modification protein PilV</fullName>
    </submittedName>
</protein>
<reference evidence="3 4" key="1">
    <citation type="submission" date="2017-05" db="EMBL/GenBank/DDBJ databases">
        <title>Chromobacterium violaceum GHPS1 isolated from Hydrocarbon polluted soil in French Guiana display an awesome secondary metabolite arsenal and a battery of drug and heavy-metal-resistance and detoxification of xenobiotics proteins.</title>
        <authorList>
            <person name="Belbahri L."/>
        </authorList>
    </citation>
    <scope>NUCLEOTIDE SEQUENCE [LARGE SCALE GENOMIC DNA]</scope>
    <source>
        <strain evidence="3 4">GHPS1</strain>
    </source>
</reference>
<dbReference type="AlphaFoldDB" id="A0A202B2F1"/>
<organism evidence="3 4">
    <name type="scientific">Chromobacterium violaceum</name>
    <dbReference type="NCBI Taxonomy" id="536"/>
    <lineage>
        <taxon>Bacteria</taxon>
        <taxon>Pseudomonadati</taxon>
        <taxon>Pseudomonadota</taxon>
        <taxon>Betaproteobacteria</taxon>
        <taxon>Neisseriales</taxon>
        <taxon>Chromobacteriaceae</taxon>
        <taxon>Chromobacterium</taxon>
    </lineage>
</organism>
<gene>
    <name evidence="3" type="ORF">CBW21_22225</name>
</gene>
<evidence type="ECO:0000313" key="4">
    <source>
        <dbReference type="Proteomes" id="UP000196342"/>
    </source>
</evidence>
<dbReference type="InterPro" id="IPR012902">
    <property type="entry name" value="N_methyl_site"/>
</dbReference>
<accession>A0A202B2F1</accession>
<evidence type="ECO:0000313" key="3">
    <source>
        <dbReference type="EMBL" id="OVE45629.1"/>
    </source>
</evidence>
<evidence type="ECO:0000256" key="1">
    <source>
        <dbReference type="SAM" id="MobiDB-lite"/>
    </source>
</evidence>
<keyword evidence="2" id="KW-1133">Transmembrane helix</keyword>
<proteinExistence type="predicted"/>
<name>A0A202B2F1_CHRVL</name>